<evidence type="ECO:0000256" key="1">
    <source>
        <dbReference type="ARBA" id="ARBA00001946"/>
    </source>
</evidence>
<protein>
    <submittedName>
        <fullName evidence="6">NUDIX hydrolase domain-like protein</fullName>
    </submittedName>
</protein>
<dbReference type="GO" id="GO:0005737">
    <property type="term" value="C:cytoplasm"/>
    <property type="evidence" value="ECO:0007669"/>
    <property type="project" value="TreeGrafter"/>
</dbReference>
<name>A0A6A6G5U4_9PEZI</name>
<dbReference type="PROSITE" id="PS51462">
    <property type="entry name" value="NUDIX"/>
    <property type="match status" value="1"/>
</dbReference>
<dbReference type="GO" id="GO:0034432">
    <property type="term" value="F:bis(5'-adenosyl)-pentaphosphatase activity"/>
    <property type="evidence" value="ECO:0007669"/>
    <property type="project" value="TreeGrafter"/>
</dbReference>
<keyword evidence="4" id="KW-0460">Magnesium</keyword>
<dbReference type="SUPFAM" id="SSF55811">
    <property type="entry name" value="Nudix"/>
    <property type="match status" value="1"/>
</dbReference>
<keyword evidence="3 6" id="KW-0378">Hydrolase</keyword>
<proteinExistence type="predicted"/>
<dbReference type="OrthoDB" id="2011998at2759"/>
<dbReference type="GO" id="GO:1901909">
    <property type="term" value="P:diadenosine hexaphosphate catabolic process"/>
    <property type="evidence" value="ECO:0007669"/>
    <property type="project" value="TreeGrafter"/>
</dbReference>
<organism evidence="6 7">
    <name type="scientific">Elsinoe ampelina</name>
    <dbReference type="NCBI Taxonomy" id="302913"/>
    <lineage>
        <taxon>Eukaryota</taxon>
        <taxon>Fungi</taxon>
        <taxon>Dikarya</taxon>
        <taxon>Ascomycota</taxon>
        <taxon>Pezizomycotina</taxon>
        <taxon>Dothideomycetes</taxon>
        <taxon>Dothideomycetidae</taxon>
        <taxon>Myriangiales</taxon>
        <taxon>Elsinoaceae</taxon>
        <taxon>Elsinoe</taxon>
    </lineage>
</organism>
<dbReference type="GO" id="GO:0008486">
    <property type="term" value="F:diphosphoinositol-polyphosphate diphosphatase activity"/>
    <property type="evidence" value="ECO:0007669"/>
    <property type="project" value="TreeGrafter"/>
</dbReference>
<feature type="domain" description="Nudix hydrolase" evidence="5">
    <location>
        <begin position="24"/>
        <end position="155"/>
    </location>
</feature>
<dbReference type="AlphaFoldDB" id="A0A6A6G5U4"/>
<comment type="cofactor">
    <cofactor evidence="1">
        <name>Mg(2+)</name>
        <dbReference type="ChEBI" id="CHEBI:18420"/>
    </cofactor>
</comment>
<evidence type="ECO:0000256" key="3">
    <source>
        <dbReference type="ARBA" id="ARBA00022801"/>
    </source>
</evidence>
<evidence type="ECO:0000313" key="7">
    <source>
        <dbReference type="Proteomes" id="UP000799538"/>
    </source>
</evidence>
<dbReference type="Pfam" id="PF00293">
    <property type="entry name" value="NUDIX"/>
    <property type="match status" value="1"/>
</dbReference>
<dbReference type="PANTHER" id="PTHR12629">
    <property type="entry name" value="DIPHOSPHOINOSITOL POLYPHOSPHATE PHOSPHOHYDROLASE"/>
    <property type="match status" value="1"/>
</dbReference>
<keyword evidence="2" id="KW-0479">Metal-binding</keyword>
<sequence>MAKDAERSMEARVGRDNQRYGTQGERLVAGIVPLSSDFSLVLLIQSTRHNGWVLPKGGWETDEPTQEEAAKREAWEEAGVIVKIKRDLGNITEKRSLDQCTTEAPKATYNFFEATVEEEKAKWPEMHKRRRKWMTYKEAVVCLKERPELLEALERSSLDKNR</sequence>
<dbReference type="GO" id="GO:0034431">
    <property type="term" value="F:bis(5'-adenosyl)-hexaphosphatase activity"/>
    <property type="evidence" value="ECO:0007669"/>
    <property type="project" value="TreeGrafter"/>
</dbReference>
<dbReference type="GO" id="GO:0046872">
    <property type="term" value="F:metal ion binding"/>
    <property type="evidence" value="ECO:0007669"/>
    <property type="project" value="UniProtKB-KW"/>
</dbReference>
<evidence type="ECO:0000313" key="6">
    <source>
        <dbReference type="EMBL" id="KAF2221067.1"/>
    </source>
</evidence>
<dbReference type="CDD" id="cd04666">
    <property type="entry name" value="NUDIX_DIPP2_like_Nudt4"/>
    <property type="match status" value="1"/>
</dbReference>
<dbReference type="EMBL" id="ML992511">
    <property type="protein sequence ID" value="KAF2221067.1"/>
    <property type="molecule type" value="Genomic_DNA"/>
</dbReference>
<dbReference type="PANTHER" id="PTHR12629:SF0">
    <property type="entry name" value="DIPHOSPHOINOSITOL-POLYPHOSPHATE DIPHOSPHATASE"/>
    <property type="match status" value="1"/>
</dbReference>
<keyword evidence="7" id="KW-1185">Reference proteome</keyword>
<accession>A0A6A6G5U4</accession>
<dbReference type="InterPro" id="IPR047198">
    <property type="entry name" value="DDP-like_NUDIX"/>
</dbReference>
<dbReference type="GO" id="GO:0000298">
    <property type="term" value="F:endopolyphosphatase activity"/>
    <property type="evidence" value="ECO:0007669"/>
    <property type="project" value="TreeGrafter"/>
</dbReference>
<reference evidence="7" key="1">
    <citation type="journal article" date="2020" name="Stud. Mycol.">
        <title>101 Dothideomycetes genomes: A test case for predicting lifestyles and emergence of pathogens.</title>
        <authorList>
            <person name="Haridas S."/>
            <person name="Albert R."/>
            <person name="Binder M."/>
            <person name="Bloem J."/>
            <person name="LaButti K."/>
            <person name="Salamov A."/>
            <person name="Andreopoulos B."/>
            <person name="Baker S."/>
            <person name="Barry K."/>
            <person name="Bills G."/>
            <person name="Bluhm B."/>
            <person name="Cannon C."/>
            <person name="Castanera R."/>
            <person name="Culley D."/>
            <person name="Daum C."/>
            <person name="Ezra D."/>
            <person name="Gonzalez J."/>
            <person name="Henrissat B."/>
            <person name="Kuo A."/>
            <person name="Liang C."/>
            <person name="Lipzen A."/>
            <person name="Lutzoni F."/>
            <person name="Magnuson J."/>
            <person name="Mondo S."/>
            <person name="Nolan M."/>
            <person name="Ohm R."/>
            <person name="Pangilinan J."/>
            <person name="Park H.-J."/>
            <person name="Ramirez L."/>
            <person name="Alfaro M."/>
            <person name="Sun H."/>
            <person name="Tritt A."/>
            <person name="Yoshinaga Y."/>
            <person name="Zwiers L.-H."/>
            <person name="Turgeon B."/>
            <person name="Goodwin S."/>
            <person name="Spatafora J."/>
            <person name="Crous P."/>
            <person name="Grigoriev I."/>
        </authorList>
    </citation>
    <scope>NUCLEOTIDE SEQUENCE [LARGE SCALE GENOMIC DNA]</scope>
    <source>
        <strain evidence="7">CECT 20119</strain>
    </source>
</reference>
<dbReference type="GO" id="GO:1901907">
    <property type="term" value="P:diadenosine pentaphosphate catabolic process"/>
    <property type="evidence" value="ECO:0007669"/>
    <property type="project" value="TreeGrafter"/>
</dbReference>
<evidence type="ECO:0000256" key="2">
    <source>
        <dbReference type="ARBA" id="ARBA00022723"/>
    </source>
</evidence>
<dbReference type="GO" id="GO:0005634">
    <property type="term" value="C:nucleus"/>
    <property type="evidence" value="ECO:0007669"/>
    <property type="project" value="TreeGrafter"/>
</dbReference>
<dbReference type="GO" id="GO:1901911">
    <property type="term" value="P:adenosine 5'-(hexahydrogen pentaphosphate) catabolic process"/>
    <property type="evidence" value="ECO:0007669"/>
    <property type="project" value="TreeGrafter"/>
</dbReference>
<dbReference type="InterPro" id="IPR000086">
    <property type="entry name" value="NUDIX_hydrolase_dom"/>
</dbReference>
<dbReference type="Proteomes" id="UP000799538">
    <property type="component" value="Unassembled WGS sequence"/>
</dbReference>
<dbReference type="Gene3D" id="3.90.79.10">
    <property type="entry name" value="Nucleoside Triphosphate Pyrophosphohydrolase"/>
    <property type="match status" value="1"/>
</dbReference>
<evidence type="ECO:0000259" key="5">
    <source>
        <dbReference type="PROSITE" id="PS51462"/>
    </source>
</evidence>
<gene>
    <name evidence="6" type="ORF">BDZ85DRAFT_23648</name>
</gene>
<dbReference type="GO" id="GO:0071543">
    <property type="term" value="P:diphosphoinositol polyphosphate metabolic process"/>
    <property type="evidence" value="ECO:0007669"/>
    <property type="project" value="TreeGrafter"/>
</dbReference>
<dbReference type="InterPro" id="IPR015797">
    <property type="entry name" value="NUDIX_hydrolase-like_dom_sf"/>
</dbReference>
<evidence type="ECO:0000256" key="4">
    <source>
        <dbReference type="ARBA" id="ARBA00022842"/>
    </source>
</evidence>